<name>A0A4S3JQT0_9EURO</name>
<dbReference type="OrthoDB" id="2501249at2759"/>
<reference evidence="5 8" key="2">
    <citation type="submission" date="2019-08" db="EMBL/GenBank/DDBJ databases">
        <title>The genome sequence of a newly discovered highly antifungal drug resistant Aspergillus species, Aspergillus tanneri NIH 1004.</title>
        <authorList>
            <person name="Mounaud S."/>
            <person name="Singh I."/>
            <person name="Joardar V."/>
            <person name="Pakala S."/>
            <person name="Pakala S."/>
            <person name="Venepally P."/>
            <person name="Chung J.K."/>
            <person name="Losada L."/>
            <person name="Nierman W.C."/>
        </authorList>
    </citation>
    <scope>NUCLEOTIDE SEQUENCE [LARGE SCALE GENOMIC DNA]</scope>
    <source>
        <strain evidence="5 8">NIH1004</strain>
    </source>
</reference>
<evidence type="ECO:0000256" key="4">
    <source>
        <dbReference type="SAM" id="MobiDB-lite"/>
    </source>
</evidence>
<reference evidence="6 7" key="1">
    <citation type="submission" date="2019-03" db="EMBL/GenBank/DDBJ databases">
        <title>The genome sequence of a newly discovered highly antifungal drug resistant Aspergillus species, Aspergillus tanneri NIH 1004.</title>
        <authorList>
            <person name="Mounaud S."/>
            <person name="Singh I."/>
            <person name="Joardar V."/>
            <person name="Pakala S."/>
            <person name="Pakala S."/>
            <person name="Venepally P."/>
            <person name="Hoover J."/>
            <person name="Nierman W."/>
            <person name="Chung J."/>
            <person name="Losada L."/>
        </authorList>
    </citation>
    <scope>NUCLEOTIDE SEQUENCE [LARGE SCALE GENOMIC DNA]</scope>
    <source>
        <strain evidence="6 7">NIH1004</strain>
    </source>
</reference>
<protein>
    <recommendedName>
        <fullName evidence="9">Ribosomal protein S21</fullName>
    </recommendedName>
</protein>
<dbReference type="GeneID" id="54325890"/>
<dbReference type="Proteomes" id="UP000308092">
    <property type="component" value="Unassembled WGS sequence"/>
</dbReference>
<feature type="compositionally biased region" description="Low complexity" evidence="4">
    <location>
        <begin position="90"/>
        <end position="104"/>
    </location>
</feature>
<comment type="similarity">
    <text evidence="1">Belongs to the bacterial ribosomal protein bS21 family.</text>
</comment>
<dbReference type="GO" id="GO:0003735">
    <property type="term" value="F:structural constituent of ribosome"/>
    <property type="evidence" value="ECO:0007669"/>
    <property type="project" value="InterPro"/>
</dbReference>
<dbReference type="Proteomes" id="UP000324241">
    <property type="component" value="Unassembled WGS sequence"/>
</dbReference>
<evidence type="ECO:0000313" key="6">
    <source>
        <dbReference type="EMBL" id="THC97227.1"/>
    </source>
</evidence>
<evidence type="ECO:0000256" key="2">
    <source>
        <dbReference type="ARBA" id="ARBA00022980"/>
    </source>
</evidence>
<evidence type="ECO:0000256" key="3">
    <source>
        <dbReference type="ARBA" id="ARBA00023274"/>
    </source>
</evidence>
<dbReference type="STRING" id="1220188.A0A4S3JQT0"/>
<dbReference type="Pfam" id="PF01165">
    <property type="entry name" value="Ribosomal_S21"/>
    <property type="match status" value="1"/>
</dbReference>
<feature type="compositionally biased region" description="Polar residues" evidence="4">
    <location>
        <begin position="65"/>
        <end position="82"/>
    </location>
</feature>
<proteinExistence type="inferred from homology"/>
<dbReference type="GO" id="GO:0005763">
    <property type="term" value="C:mitochondrial small ribosomal subunit"/>
    <property type="evidence" value="ECO:0007669"/>
    <property type="project" value="TreeGrafter"/>
</dbReference>
<evidence type="ECO:0000313" key="7">
    <source>
        <dbReference type="Proteomes" id="UP000308092"/>
    </source>
</evidence>
<organism evidence="6 7">
    <name type="scientific">Aspergillus tanneri</name>
    <dbReference type="NCBI Taxonomy" id="1220188"/>
    <lineage>
        <taxon>Eukaryota</taxon>
        <taxon>Fungi</taxon>
        <taxon>Dikarya</taxon>
        <taxon>Ascomycota</taxon>
        <taxon>Pezizomycotina</taxon>
        <taxon>Eurotiomycetes</taxon>
        <taxon>Eurotiomycetidae</taxon>
        <taxon>Eurotiales</taxon>
        <taxon>Aspergillaceae</taxon>
        <taxon>Aspergillus</taxon>
        <taxon>Aspergillus subgen. Circumdati</taxon>
    </lineage>
</organism>
<dbReference type="InterPro" id="IPR001911">
    <property type="entry name" value="Ribosomal_bS21"/>
</dbReference>
<accession>A0A4S3JQT0</accession>
<dbReference type="EMBL" id="QUQM01000001">
    <property type="protein sequence ID" value="KAA8650501.1"/>
    <property type="molecule type" value="Genomic_DNA"/>
</dbReference>
<dbReference type="VEuPathDB" id="FungiDB:EYZ11_003280"/>
<feature type="region of interest" description="Disordered" evidence="4">
    <location>
        <begin position="40"/>
        <end position="120"/>
    </location>
</feature>
<keyword evidence="3" id="KW-0687">Ribonucleoprotein</keyword>
<sequence length="226" mass="25226">MEMRSLARCLRTRPTCLLSTTQPSSILCGQFLTGQISLRFSSTDNNSPSKPPRRTKFPPRGTAASVASPQQHVSQTSGSSDFDQILDKLNINNSSGGSSNQDSSTPKQQQSGPVPDSLSLSRAVGMSAETDSYRLTLSRPELKLGPTLGRQVLVEPEKGIDLASSLRILNSTCSTNRVKQQSIQQKFHVRRGQVRKNLRMQRWRKLFKYSFKQTVSRIQRMRAQGW</sequence>
<keyword evidence="7" id="KW-1185">Reference proteome</keyword>
<dbReference type="InterPro" id="IPR052837">
    <property type="entry name" value="Mitoribosomal_bS21"/>
</dbReference>
<evidence type="ECO:0000313" key="8">
    <source>
        <dbReference type="Proteomes" id="UP000324241"/>
    </source>
</evidence>
<dbReference type="PANTHER" id="PTHR41237">
    <property type="entry name" value="37S RIBOSOMAL PROTEIN MRP21, MITOCHONDRIAL"/>
    <property type="match status" value="1"/>
</dbReference>
<dbReference type="GO" id="GO:0070124">
    <property type="term" value="P:mitochondrial translational initiation"/>
    <property type="evidence" value="ECO:0007669"/>
    <property type="project" value="TreeGrafter"/>
</dbReference>
<gene>
    <name evidence="5" type="ORF">ATNIH1004_003188</name>
    <name evidence="6" type="ORF">EYZ11_003280</name>
</gene>
<keyword evidence="2" id="KW-0689">Ribosomal protein</keyword>
<evidence type="ECO:0000313" key="5">
    <source>
        <dbReference type="EMBL" id="KAA8650501.1"/>
    </source>
</evidence>
<dbReference type="AlphaFoldDB" id="A0A4S3JQT0"/>
<dbReference type="RefSeq" id="XP_033429862.1">
    <property type="nucleotide sequence ID" value="XM_033567867.1"/>
</dbReference>
<comment type="caution">
    <text evidence="6">The sequence shown here is derived from an EMBL/GenBank/DDBJ whole genome shotgun (WGS) entry which is preliminary data.</text>
</comment>
<evidence type="ECO:0000256" key="1">
    <source>
        <dbReference type="ARBA" id="ARBA00006640"/>
    </source>
</evidence>
<evidence type="ECO:0008006" key="9">
    <source>
        <dbReference type="Google" id="ProtNLM"/>
    </source>
</evidence>
<dbReference type="PANTHER" id="PTHR41237:SF1">
    <property type="entry name" value="SMALL RIBOSOMAL SUBUNIT PROTEIN BS21M"/>
    <property type="match status" value="1"/>
</dbReference>
<dbReference type="EMBL" id="SOSA01000082">
    <property type="protein sequence ID" value="THC97227.1"/>
    <property type="molecule type" value="Genomic_DNA"/>
</dbReference>